<keyword evidence="2" id="KW-1185">Reference proteome</keyword>
<dbReference type="Proteomes" id="UP001295444">
    <property type="component" value="Chromosome 03"/>
</dbReference>
<name>A0AAD1RUA9_PELCU</name>
<feature type="non-terminal residue" evidence="1">
    <location>
        <position position="1"/>
    </location>
</feature>
<protein>
    <submittedName>
        <fullName evidence="1">Uncharacterized protein</fullName>
    </submittedName>
</protein>
<evidence type="ECO:0000313" key="1">
    <source>
        <dbReference type="EMBL" id="CAH2277553.1"/>
    </source>
</evidence>
<organism evidence="1 2">
    <name type="scientific">Pelobates cultripes</name>
    <name type="common">Western spadefoot toad</name>
    <dbReference type="NCBI Taxonomy" id="61616"/>
    <lineage>
        <taxon>Eukaryota</taxon>
        <taxon>Metazoa</taxon>
        <taxon>Chordata</taxon>
        <taxon>Craniata</taxon>
        <taxon>Vertebrata</taxon>
        <taxon>Euteleostomi</taxon>
        <taxon>Amphibia</taxon>
        <taxon>Batrachia</taxon>
        <taxon>Anura</taxon>
        <taxon>Pelobatoidea</taxon>
        <taxon>Pelobatidae</taxon>
        <taxon>Pelobates</taxon>
    </lineage>
</organism>
<gene>
    <name evidence="1" type="ORF">PECUL_23A025318</name>
</gene>
<evidence type="ECO:0000313" key="2">
    <source>
        <dbReference type="Proteomes" id="UP001295444"/>
    </source>
</evidence>
<dbReference type="EMBL" id="OW240914">
    <property type="protein sequence ID" value="CAH2277553.1"/>
    <property type="molecule type" value="Genomic_DNA"/>
</dbReference>
<accession>A0AAD1RUA9</accession>
<sequence length="123" mass="13728">SVQSGQRQITLMLPRTAKRNVSRQRVPSVVHIEASDAVEIHEHMFQTPHNSLTHLLKTSKEEHSNCAEQENIHKTERCSKPEEIQKSSNQVTSCSVENPTDVLDLLKMSMKGTSSYGGDGDES</sequence>
<dbReference type="AlphaFoldDB" id="A0AAD1RUA9"/>
<reference evidence="1" key="1">
    <citation type="submission" date="2022-03" db="EMBL/GenBank/DDBJ databases">
        <authorList>
            <person name="Alioto T."/>
            <person name="Alioto T."/>
            <person name="Gomez Garrido J."/>
        </authorList>
    </citation>
    <scope>NUCLEOTIDE SEQUENCE</scope>
</reference>
<feature type="non-terminal residue" evidence="1">
    <location>
        <position position="123"/>
    </location>
</feature>
<proteinExistence type="predicted"/>